<feature type="domain" description="Tripartite ATP-independent periplasmic transporters DctQ component" evidence="10">
    <location>
        <begin position="26"/>
        <end position="155"/>
    </location>
</feature>
<dbReference type="OrthoDB" id="9815614at2"/>
<dbReference type="RefSeq" id="WP_110397137.1">
    <property type="nucleotide sequence ID" value="NZ_JBHUHB010000001.1"/>
</dbReference>
<keyword evidence="4" id="KW-0997">Cell inner membrane</keyword>
<protein>
    <submittedName>
        <fullName evidence="11">C4-dicarboxylate transporter DctQ subunit</fullName>
    </submittedName>
</protein>
<dbReference type="AlphaFoldDB" id="A0A2V3VKN0"/>
<evidence type="ECO:0000259" key="10">
    <source>
        <dbReference type="Pfam" id="PF04290"/>
    </source>
</evidence>
<comment type="caution">
    <text evidence="11">The sequence shown here is derived from an EMBL/GenBank/DDBJ whole genome shotgun (WGS) entry which is preliminary data.</text>
</comment>
<feature type="transmembrane region" description="Helical" evidence="9">
    <location>
        <begin position="48"/>
        <end position="66"/>
    </location>
</feature>
<gene>
    <name evidence="11" type="ORF">DFR56_11924</name>
</gene>
<keyword evidence="12" id="KW-1185">Reference proteome</keyword>
<dbReference type="Pfam" id="PF04290">
    <property type="entry name" value="DctQ"/>
    <property type="match status" value="1"/>
</dbReference>
<evidence type="ECO:0000256" key="3">
    <source>
        <dbReference type="ARBA" id="ARBA00022475"/>
    </source>
</evidence>
<dbReference type="GO" id="GO:0022857">
    <property type="term" value="F:transmembrane transporter activity"/>
    <property type="evidence" value="ECO:0007669"/>
    <property type="project" value="TreeGrafter"/>
</dbReference>
<dbReference type="GO" id="GO:0005886">
    <property type="term" value="C:plasma membrane"/>
    <property type="evidence" value="ECO:0007669"/>
    <property type="project" value="UniProtKB-SubCell"/>
</dbReference>
<accession>A0A2V3VKN0</accession>
<name>A0A2V3VKN0_9BACI</name>
<dbReference type="InterPro" id="IPR007387">
    <property type="entry name" value="TRAP_DctQ"/>
</dbReference>
<evidence type="ECO:0000256" key="2">
    <source>
        <dbReference type="ARBA" id="ARBA00022448"/>
    </source>
</evidence>
<evidence type="ECO:0000256" key="9">
    <source>
        <dbReference type="SAM" id="Phobius"/>
    </source>
</evidence>
<keyword evidence="6 9" id="KW-1133">Transmembrane helix</keyword>
<feature type="transmembrane region" description="Helical" evidence="9">
    <location>
        <begin position="128"/>
        <end position="148"/>
    </location>
</feature>
<keyword evidence="3" id="KW-1003">Cell membrane</keyword>
<keyword evidence="7 9" id="KW-0472">Membrane</keyword>
<feature type="transmembrane region" description="Helical" evidence="9">
    <location>
        <begin position="87"/>
        <end position="108"/>
    </location>
</feature>
<dbReference type="PANTHER" id="PTHR35011">
    <property type="entry name" value="2,3-DIKETO-L-GULONATE TRAP TRANSPORTER SMALL PERMEASE PROTEIN YIAM"/>
    <property type="match status" value="1"/>
</dbReference>
<evidence type="ECO:0000256" key="6">
    <source>
        <dbReference type="ARBA" id="ARBA00022989"/>
    </source>
</evidence>
<reference evidence="11 12" key="1">
    <citation type="submission" date="2018-05" db="EMBL/GenBank/DDBJ databases">
        <title>Genomic Encyclopedia of Type Strains, Phase IV (KMG-IV): sequencing the most valuable type-strain genomes for metagenomic binning, comparative biology and taxonomic classification.</title>
        <authorList>
            <person name="Goeker M."/>
        </authorList>
    </citation>
    <scope>NUCLEOTIDE SEQUENCE [LARGE SCALE GENOMIC DNA]</scope>
    <source>
        <strain evidence="11 12">DSM 28556</strain>
    </source>
</reference>
<evidence type="ECO:0000256" key="8">
    <source>
        <dbReference type="ARBA" id="ARBA00038436"/>
    </source>
</evidence>
<evidence type="ECO:0000313" key="11">
    <source>
        <dbReference type="EMBL" id="PXW82337.1"/>
    </source>
</evidence>
<feature type="transmembrane region" description="Helical" evidence="9">
    <location>
        <begin position="12"/>
        <end position="36"/>
    </location>
</feature>
<evidence type="ECO:0000313" key="12">
    <source>
        <dbReference type="Proteomes" id="UP000247978"/>
    </source>
</evidence>
<dbReference type="EMBL" id="QJJQ01000019">
    <property type="protein sequence ID" value="PXW82337.1"/>
    <property type="molecule type" value="Genomic_DNA"/>
</dbReference>
<proteinExistence type="inferred from homology"/>
<dbReference type="InterPro" id="IPR055348">
    <property type="entry name" value="DctQ"/>
</dbReference>
<keyword evidence="2" id="KW-0813">Transport</keyword>
<comment type="similarity">
    <text evidence="8">Belongs to the TRAP transporter small permease family.</text>
</comment>
<evidence type="ECO:0000256" key="4">
    <source>
        <dbReference type="ARBA" id="ARBA00022519"/>
    </source>
</evidence>
<evidence type="ECO:0000256" key="7">
    <source>
        <dbReference type="ARBA" id="ARBA00023136"/>
    </source>
</evidence>
<comment type="subcellular location">
    <subcellularLocation>
        <location evidence="1">Cell inner membrane</location>
        <topology evidence="1">Multi-pass membrane protein</topology>
    </subcellularLocation>
</comment>
<dbReference type="PANTHER" id="PTHR35011:SF10">
    <property type="entry name" value="TRAP TRANSPORTER SMALL PERMEASE PROTEIN"/>
    <property type="match status" value="1"/>
</dbReference>
<evidence type="ECO:0000256" key="5">
    <source>
        <dbReference type="ARBA" id="ARBA00022692"/>
    </source>
</evidence>
<dbReference type="Proteomes" id="UP000247978">
    <property type="component" value="Unassembled WGS sequence"/>
</dbReference>
<keyword evidence="5 9" id="KW-0812">Transmembrane</keyword>
<sequence length="172" mass="19514">MKNKLFTFLEGIEEFVASFFFIGGSIISLYGVFMRYIVNSPVTWTTEIFETFMVFAIFIGFGMALKDNQHIAVDLLYEKLPSIAKKIVDVIANSLGLGFSVFLTVMGVEMVSVAHQQGGITIDVGVPLWLTYLAMPIGMGLLSFYFLLKLINIFRHWNKEEKTQETNIEELF</sequence>
<evidence type="ECO:0000256" key="1">
    <source>
        <dbReference type="ARBA" id="ARBA00004429"/>
    </source>
</evidence>
<organism evidence="11 12">
    <name type="scientific">Pseudogracilibacillus auburnensis</name>
    <dbReference type="NCBI Taxonomy" id="1494959"/>
    <lineage>
        <taxon>Bacteria</taxon>
        <taxon>Bacillati</taxon>
        <taxon>Bacillota</taxon>
        <taxon>Bacilli</taxon>
        <taxon>Bacillales</taxon>
        <taxon>Bacillaceae</taxon>
        <taxon>Pseudogracilibacillus</taxon>
    </lineage>
</organism>
<dbReference type="GO" id="GO:0015740">
    <property type="term" value="P:C4-dicarboxylate transport"/>
    <property type="evidence" value="ECO:0007669"/>
    <property type="project" value="TreeGrafter"/>
</dbReference>